<dbReference type="InterPro" id="IPR001173">
    <property type="entry name" value="Glyco_trans_2-like"/>
</dbReference>
<dbReference type="Pfam" id="PF00535">
    <property type="entry name" value="Glycos_transf_2"/>
    <property type="match status" value="1"/>
</dbReference>
<dbReference type="EC" id="2.4.-.-" evidence="2"/>
<dbReference type="SUPFAM" id="SSF53448">
    <property type="entry name" value="Nucleotide-diphospho-sugar transferases"/>
    <property type="match status" value="1"/>
</dbReference>
<keyword evidence="3" id="KW-1185">Reference proteome</keyword>
<comment type="caution">
    <text evidence="2">The sequence shown here is derived from an EMBL/GenBank/DDBJ whole genome shotgun (WGS) entry which is preliminary data.</text>
</comment>
<dbReference type="Proteomes" id="UP001225596">
    <property type="component" value="Unassembled WGS sequence"/>
</dbReference>
<accession>A0ABU1BQG5</accession>
<keyword evidence="2" id="KW-0328">Glycosyltransferase</keyword>
<sequence length="251" mass="28722">MKLKFSVITCTWNSERYLPESINSVLMQDYPDIEYIFVDGGSTDGTLDIIRSLNRPYKLIENVRGGVSNAMNEGMRHATGDVIAHLHSDDFYLHPEVLSTVAKHLQQSGRMWLFGRTKSVIDGKLVPEGYRAPRFSFANILKGNFIPHPATFVSRDLMQRIGGFDTRLKYAMDYDLWLKIGRDHEPVQLDEALTGFREHDGSLSTRNRLAAMEEDLRVRLSHAGFAPMGKLMHYARYFVRRQRALQAELGK</sequence>
<dbReference type="RefSeq" id="WP_338436616.1">
    <property type="nucleotide sequence ID" value="NZ_JAUYVH010000004.1"/>
</dbReference>
<protein>
    <submittedName>
        <fullName evidence="2">Glycosyltransferase family 2 protein</fullName>
        <ecNumber evidence="2">2.4.-.-</ecNumber>
    </submittedName>
</protein>
<proteinExistence type="predicted"/>
<evidence type="ECO:0000313" key="3">
    <source>
        <dbReference type="Proteomes" id="UP001225596"/>
    </source>
</evidence>
<dbReference type="InterPro" id="IPR029044">
    <property type="entry name" value="Nucleotide-diphossugar_trans"/>
</dbReference>
<dbReference type="CDD" id="cd06433">
    <property type="entry name" value="GT_2_WfgS_like"/>
    <property type="match status" value="1"/>
</dbReference>
<dbReference type="EMBL" id="JAUYVH010000004">
    <property type="protein sequence ID" value="MDQ9170686.1"/>
    <property type="molecule type" value="Genomic_DNA"/>
</dbReference>
<dbReference type="PANTHER" id="PTHR22916">
    <property type="entry name" value="GLYCOSYLTRANSFERASE"/>
    <property type="match status" value="1"/>
</dbReference>
<keyword evidence="2" id="KW-0808">Transferase</keyword>
<feature type="domain" description="Glycosyltransferase 2-like" evidence="1">
    <location>
        <begin position="6"/>
        <end position="125"/>
    </location>
</feature>
<organism evidence="2 3">
    <name type="scientific">Keguizhuia sedimenti</name>
    <dbReference type="NCBI Taxonomy" id="3064264"/>
    <lineage>
        <taxon>Bacteria</taxon>
        <taxon>Pseudomonadati</taxon>
        <taxon>Pseudomonadota</taxon>
        <taxon>Betaproteobacteria</taxon>
        <taxon>Burkholderiales</taxon>
        <taxon>Oxalobacteraceae</taxon>
        <taxon>Keguizhuia</taxon>
    </lineage>
</organism>
<reference evidence="2 3" key="1">
    <citation type="submission" date="2023-08" db="EMBL/GenBank/DDBJ databases">
        <title>Oxalobacteraceae gen .nov., isolated from river sludge outside the plant.</title>
        <authorList>
            <person name="Zhao S.Y."/>
        </authorList>
    </citation>
    <scope>NUCLEOTIDE SEQUENCE [LARGE SCALE GENOMIC DNA]</scope>
    <source>
        <strain evidence="2 3">R-40</strain>
    </source>
</reference>
<evidence type="ECO:0000313" key="2">
    <source>
        <dbReference type="EMBL" id="MDQ9170686.1"/>
    </source>
</evidence>
<evidence type="ECO:0000259" key="1">
    <source>
        <dbReference type="Pfam" id="PF00535"/>
    </source>
</evidence>
<dbReference type="PANTHER" id="PTHR22916:SF65">
    <property type="entry name" value="SLR1065 PROTEIN"/>
    <property type="match status" value="1"/>
</dbReference>
<dbReference type="Gene3D" id="3.90.550.10">
    <property type="entry name" value="Spore Coat Polysaccharide Biosynthesis Protein SpsA, Chain A"/>
    <property type="match status" value="1"/>
</dbReference>
<name>A0ABU1BQG5_9BURK</name>
<dbReference type="GO" id="GO:0016757">
    <property type="term" value="F:glycosyltransferase activity"/>
    <property type="evidence" value="ECO:0007669"/>
    <property type="project" value="UniProtKB-KW"/>
</dbReference>
<gene>
    <name evidence="2" type="ORF">Q8A64_09725</name>
</gene>